<reference evidence="1" key="1">
    <citation type="journal article" date="2021" name="Proc. Natl. Acad. Sci. U.S.A.">
        <title>A Catalog of Tens of Thousands of Viruses from Human Metagenomes Reveals Hidden Associations with Chronic Diseases.</title>
        <authorList>
            <person name="Tisza M.J."/>
            <person name="Buck C.B."/>
        </authorList>
    </citation>
    <scope>NUCLEOTIDE SEQUENCE</scope>
    <source>
        <strain evidence="1">Cteoh1</strain>
    </source>
</reference>
<protein>
    <submittedName>
        <fullName evidence="1">Structural protein</fullName>
    </submittedName>
</protein>
<evidence type="ECO:0000313" key="1">
    <source>
        <dbReference type="EMBL" id="DAE19753.1"/>
    </source>
</evidence>
<name>A0A8S5QLR7_9CAUD</name>
<sequence length="259" mass="28151">MIKEVADVTFWHLNEHGEPDFPVLYLDTLKVSTIEQTASTADATGGKGNAKLVSWDYGKEINVTLEDALFSPKSMSLMFSGSKGTIDTTAKKIKKTINYLNTTDGATLPQKLVKQEDGTYRVATAEEITAGGENLIAVVWYKADAKDAKDAEVAEATTAKAGERFIGVYVVDVAVGDGKTITIDAAHFPGTYRVVGDTYSRSEASGEDEFFQFVIYKAKVSAENTITLQADGDPSTFNLNLTVLRNSDGKMMDLIQYKV</sequence>
<dbReference type="EMBL" id="BK015686">
    <property type="protein sequence ID" value="DAE19753.1"/>
    <property type="molecule type" value="Genomic_DNA"/>
</dbReference>
<organism evidence="1">
    <name type="scientific">Siphoviridae sp. cteoh1</name>
    <dbReference type="NCBI Taxonomy" id="2826407"/>
    <lineage>
        <taxon>Viruses</taxon>
        <taxon>Duplodnaviria</taxon>
        <taxon>Heunggongvirae</taxon>
        <taxon>Uroviricota</taxon>
        <taxon>Caudoviricetes</taxon>
    </lineage>
</organism>
<accession>A0A8S5QLR7</accession>
<proteinExistence type="predicted"/>